<name>A0A212QN10_9PROT</name>
<feature type="transmembrane region" description="Helical" evidence="7">
    <location>
        <begin position="292"/>
        <end position="311"/>
    </location>
</feature>
<organism evidence="9 10">
    <name type="scientific">Arboricoccus pini</name>
    <dbReference type="NCBI Taxonomy" id="1963835"/>
    <lineage>
        <taxon>Bacteria</taxon>
        <taxon>Pseudomonadati</taxon>
        <taxon>Pseudomonadota</taxon>
        <taxon>Alphaproteobacteria</taxon>
        <taxon>Geminicoccales</taxon>
        <taxon>Geminicoccaceae</taxon>
        <taxon>Arboricoccus</taxon>
    </lineage>
</organism>
<evidence type="ECO:0000256" key="1">
    <source>
        <dbReference type="ARBA" id="ARBA00004651"/>
    </source>
</evidence>
<accession>A0A212QN10</accession>
<dbReference type="InterPro" id="IPR000515">
    <property type="entry name" value="MetI-like"/>
</dbReference>
<keyword evidence="10" id="KW-1185">Reference proteome</keyword>
<sequence length="325" mass="34283">MNFRLARFAARRLGTGLLVLLIVSIVNFMLLAAAPGDAVDAYLAETGGAGGDAAGLRTAWGLSLGLWPRLCLYLSGLLHFDLGWSVAFDRPVVGLILERLPNTLLLSGTALAFAAALGTSMGILAGMRPHGIGDGILRALSLILSAIPNFWLGLMLMLLFTLKLAWLPLGGISSLTASEGSLSHVLDVAKHLVLPVSALGLGYAALYQRLMRAGMVQAAGEDYVRTARAKGLARRRILLRHMARNAILPVVTMLGLQAGTLLGGSVVIESVFAIPGLGRLAAEAVTRRDAPLLLGIILISALLVILINVLIDLVQSKLDPRVVRS</sequence>
<evidence type="ECO:0000256" key="6">
    <source>
        <dbReference type="ARBA" id="ARBA00023136"/>
    </source>
</evidence>
<keyword evidence="5 7" id="KW-1133">Transmembrane helix</keyword>
<dbReference type="Gene3D" id="1.10.3720.10">
    <property type="entry name" value="MetI-like"/>
    <property type="match status" value="1"/>
</dbReference>
<dbReference type="SUPFAM" id="SSF161098">
    <property type="entry name" value="MetI-like"/>
    <property type="match status" value="1"/>
</dbReference>
<evidence type="ECO:0000256" key="4">
    <source>
        <dbReference type="ARBA" id="ARBA00022692"/>
    </source>
</evidence>
<evidence type="ECO:0000256" key="5">
    <source>
        <dbReference type="ARBA" id="ARBA00022989"/>
    </source>
</evidence>
<feature type="transmembrane region" description="Helical" evidence="7">
    <location>
        <begin position="104"/>
        <end position="127"/>
    </location>
</feature>
<keyword evidence="3" id="KW-1003">Cell membrane</keyword>
<evidence type="ECO:0000313" key="10">
    <source>
        <dbReference type="Proteomes" id="UP000197065"/>
    </source>
</evidence>
<keyword evidence="4 7" id="KW-0812">Transmembrane</keyword>
<proteinExistence type="inferred from homology"/>
<keyword evidence="2 7" id="KW-0813">Transport</keyword>
<dbReference type="PROSITE" id="PS50928">
    <property type="entry name" value="ABC_TM1"/>
    <property type="match status" value="1"/>
</dbReference>
<evidence type="ECO:0000313" key="9">
    <source>
        <dbReference type="EMBL" id="SNB60706.1"/>
    </source>
</evidence>
<evidence type="ECO:0000256" key="2">
    <source>
        <dbReference type="ARBA" id="ARBA00022448"/>
    </source>
</evidence>
<feature type="domain" description="ABC transmembrane type-1" evidence="8">
    <location>
        <begin position="100"/>
        <end position="315"/>
    </location>
</feature>
<comment type="similarity">
    <text evidence="7">Belongs to the binding-protein-dependent transport system permease family.</text>
</comment>
<dbReference type="GO" id="GO:0005886">
    <property type="term" value="C:plasma membrane"/>
    <property type="evidence" value="ECO:0007669"/>
    <property type="project" value="UniProtKB-SubCell"/>
</dbReference>
<dbReference type="Proteomes" id="UP000197065">
    <property type="component" value="Unassembled WGS sequence"/>
</dbReference>
<keyword evidence="6 7" id="KW-0472">Membrane</keyword>
<protein>
    <submittedName>
        <fullName evidence="9">Peptide/nickel transport system permease protein</fullName>
    </submittedName>
</protein>
<feature type="transmembrane region" description="Helical" evidence="7">
    <location>
        <begin position="246"/>
        <end position="272"/>
    </location>
</feature>
<dbReference type="GO" id="GO:0055085">
    <property type="term" value="P:transmembrane transport"/>
    <property type="evidence" value="ECO:0007669"/>
    <property type="project" value="InterPro"/>
</dbReference>
<evidence type="ECO:0000256" key="3">
    <source>
        <dbReference type="ARBA" id="ARBA00022475"/>
    </source>
</evidence>
<gene>
    <name evidence="9" type="ORF">SAMN07250955_10230</name>
</gene>
<dbReference type="PANTHER" id="PTHR43163:SF9">
    <property type="entry name" value="ABC TRANSPORTER PERMEASE PROTEIN"/>
    <property type="match status" value="1"/>
</dbReference>
<feature type="transmembrane region" description="Helical" evidence="7">
    <location>
        <begin position="188"/>
        <end position="207"/>
    </location>
</feature>
<dbReference type="AlphaFoldDB" id="A0A212QN10"/>
<evidence type="ECO:0000256" key="7">
    <source>
        <dbReference type="RuleBase" id="RU363032"/>
    </source>
</evidence>
<evidence type="ECO:0000259" key="8">
    <source>
        <dbReference type="PROSITE" id="PS50928"/>
    </source>
</evidence>
<dbReference type="InterPro" id="IPR035906">
    <property type="entry name" value="MetI-like_sf"/>
</dbReference>
<reference evidence="9 10" key="1">
    <citation type="submission" date="2017-06" db="EMBL/GenBank/DDBJ databases">
        <authorList>
            <person name="Kim H.J."/>
            <person name="Triplett B.A."/>
        </authorList>
    </citation>
    <scope>NUCLEOTIDE SEQUENCE [LARGE SCALE GENOMIC DNA]</scope>
    <source>
        <strain evidence="9 10">B29T1</strain>
    </source>
</reference>
<dbReference type="PANTHER" id="PTHR43163">
    <property type="entry name" value="DIPEPTIDE TRANSPORT SYSTEM PERMEASE PROTEIN DPPB-RELATED"/>
    <property type="match status" value="1"/>
</dbReference>
<dbReference type="EMBL" id="FYEH01000002">
    <property type="protein sequence ID" value="SNB60706.1"/>
    <property type="molecule type" value="Genomic_DNA"/>
</dbReference>
<feature type="transmembrane region" description="Helical" evidence="7">
    <location>
        <begin position="12"/>
        <end position="34"/>
    </location>
</feature>
<dbReference type="CDD" id="cd06261">
    <property type="entry name" value="TM_PBP2"/>
    <property type="match status" value="1"/>
</dbReference>
<feature type="transmembrane region" description="Helical" evidence="7">
    <location>
        <begin position="139"/>
        <end position="168"/>
    </location>
</feature>
<dbReference type="Pfam" id="PF00528">
    <property type="entry name" value="BPD_transp_1"/>
    <property type="match status" value="1"/>
</dbReference>
<comment type="subcellular location">
    <subcellularLocation>
        <location evidence="1 7">Cell membrane</location>
        <topology evidence="1 7">Multi-pass membrane protein</topology>
    </subcellularLocation>
</comment>